<dbReference type="SUPFAM" id="SSF47203">
    <property type="entry name" value="Acyl-CoA dehydrogenase C-terminal domain-like"/>
    <property type="match status" value="1"/>
</dbReference>
<evidence type="ECO:0000313" key="1">
    <source>
        <dbReference type="EMBL" id="MBP2367415.1"/>
    </source>
</evidence>
<gene>
    <name evidence="1" type="ORF">JOF36_003111</name>
</gene>
<comment type="caution">
    <text evidence="1">The sequence shown here is derived from an EMBL/GenBank/DDBJ whole genome shotgun (WGS) entry which is preliminary data.</text>
</comment>
<dbReference type="Proteomes" id="UP001519295">
    <property type="component" value="Unassembled WGS sequence"/>
</dbReference>
<proteinExistence type="predicted"/>
<name>A0ABS4VTZ4_9PSEU</name>
<evidence type="ECO:0000313" key="2">
    <source>
        <dbReference type="Proteomes" id="UP001519295"/>
    </source>
</evidence>
<organism evidence="1 2">
    <name type="scientific">Pseudonocardia parietis</name>
    <dbReference type="NCBI Taxonomy" id="570936"/>
    <lineage>
        <taxon>Bacteria</taxon>
        <taxon>Bacillati</taxon>
        <taxon>Actinomycetota</taxon>
        <taxon>Actinomycetes</taxon>
        <taxon>Pseudonocardiales</taxon>
        <taxon>Pseudonocardiaceae</taxon>
        <taxon>Pseudonocardia</taxon>
    </lineage>
</organism>
<dbReference type="InterPro" id="IPR036250">
    <property type="entry name" value="AcylCo_DH-like_C"/>
</dbReference>
<reference evidence="1 2" key="1">
    <citation type="submission" date="2021-03" db="EMBL/GenBank/DDBJ databases">
        <title>Sequencing the genomes of 1000 actinobacteria strains.</title>
        <authorList>
            <person name="Klenk H.-P."/>
        </authorList>
    </citation>
    <scope>NUCLEOTIDE SEQUENCE [LARGE SCALE GENOMIC DNA]</scope>
    <source>
        <strain evidence="1 2">DSM 45256</strain>
    </source>
</reference>
<keyword evidence="2" id="KW-1185">Reference proteome</keyword>
<protein>
    <submittedName>
        <fullName evidence="1">Uncharacterized protein</fullName>
    </submittedName>
</protein>
<dbReference type="EMBL" id="JAGINU010000001">
    <property type="protein sequence ID" value="MBP2367415.1"/>
    <property type="molecule type" value="Genomic_DNA"/>
</dbReference>
<sequence length="38" mass="4232">MNKLCAELRPYAPTLVGAFDIPENRLACPTLDDEARAR</sequence>
<accession>A0ABS4VTZ4</accession>